<feature type="region of interest" description="Disordered" evidence="1">
    <location>
        <begin position="61"/>
        <end position="87"/>
    </location>
</feature>
<name>A0ABR1AEQ1_POLSC</name>
<dbReference type="Proteomes" id="UP001359485">
    <property type="component" value="Unassembled WGS sequence"/>
</dbReference>
<proteinExistence type="predicted"/>
<feature type="compositionally biased region" description="Basic residues" evidence="1">
    <location>
        <begin position="65"/>
        <end position="83"/>
    </location>
</feature>
<dbReference type="EMBL" id="JAWJWF010000050">
    <property type="protein sequence ID" value="KAK6617972.1"/>
    <property type="molecule type" value="Genomic_DNA"/>
</dbReference>
<organism evidence="2 3">
    <name type="scientific">Polyplax serrata</name>
    <name type="common">Common mouse louse</name>
    <dbReference type="NCBI Taxonomy" id="468196"/>
    <lineage>
        <taxon>Eukaryota</taxon>
        <taxon>Metazoa</taxon>
        <taxon>Ecdysozoa</taxon>
        <taxon>Arthropoda</taxon>
        <taxon>Hexapoda</taxon>
        <taxon>Insecta</taxon>
        <taxon>Pterygota</taxon>
        <taxon>Neoptera</taxon>
        <taxon>Paraneoptera</taxon>
        <taxon>Psocodea</taxon>
        <taxon>Troctomorpha</taxon>
        <taxon>Phthiraptera</taxon>
        <taxon>Anoplura</taxon>
        <taxon>Polyplacidae</taxon>
        <taxon>Polyplax</taxon>
    </lineage>
</organism>
<accession>A0ABR1AEQ1</accession>
<protein>
    <submittedName>
        <fullName evidence="2">Uncharacterized protein</fullName>
    </submittedName>
</protein>
<evidence type="ECO:0000313" key="2">
    <source>
        <dbReference type="EMBL" id="KAK6617972.1"/>
    </source>
</evidence>
<gene>
    <name evidence="2" type="ORF">RUM44_002414</name>
</gene>
<sequence>MNAKTIHINNVHVRTWSTSGSGGVSRGRKTALGEELDAGGTSCLNYFKVALGSVVHSKHTQVFIKQKKKKKKKPRRQGKKKRESCRGHEHVLVQQLWSEFLVAA</sequence>
<evidence type="ECO:0000313" key="3">
    <source>
        <dbReference type="Proteomes" id="UP001359485"/>
    </source>
</evidence>
<comment type="caution">
    <text evidence="2">The sequence shown here is derived from an EMBL/GenBank/DDBJ whole genome shotgun (WGS) entry which is preliminary data.</text>
</comment>
<reference evidence="2 3" key="1">
    <citation type="submission" date="2023-09" db="EMBL/GenBank/DDBJ databases">
        <title>Genomes of two closely related lineages of the louse Polyplax serrata with different host specificities.</title>
        <authorList>
            <person name="Martinu J."/>
            <person name="Tarabai H."/>
            <person name="Stefka J."/>
            <person name="Hypsa V."/>
        </authorList>
    </citation>
    <scope>NUCLEOTIDE SEQUENCE [LARGE SCALE GENOMIC DNA]</scope>
    <source>
        <strain evidence="2">98ZLc_SE</strain>
    </source>
</reference>
<keyword evidence="3" id="KW-1185">Reference proteome</keyword>
<evidence type="ECO:0000256" key="1">
    <source>
        <dbReference type="SAM" id="MobiDB-lite"/>
    </source>
</evidence>